<dbReference type="Proteomes" id="UP000199006">
    <property type="component" value="Unassembled WGS sequence"/>
</dbReference>
<dbReference type="SMART" id="SM00257">
    <property type="entry name" value="LysM"/>
    <property type="match status" value="1"/>
</dbReference>
<dbReference type="PANTHER" id="PTHR11575:SF24">
    <property type="entry name" value="5'-NUCLEOTIDASE"/>
    <property type="match status" value="1"/>
</dbReference>
<name>A0A1I4J8B8_9FIRM</name>
<feature type="signal peptide" evidence="1">
    <location>
        <begin position="1"/>
        <end position="21"/>
    </location>
</feature>
<dbReference type="GO" id="GO:0009166">
    <property type="term" value="P:nucleotide catabolic process"/>
    <property type="evidence" value="ECO:0007669"/>
    <property type="project" value="InterPro"/>
</dbReference>
<dbReference type="Pfam" id="PF01476">
    <property type="entry name" value="LysM"/>
    <property type="match status" value="1"/>
</dbReference>
<evidence type="ECO:0000259" key="2">
    <source>
        <dbReference type="PROSITE" id="PS51782"/>
    </source>
</evidence>
<dbReference type="InterPro" id="IPR036779">
    <property type="entry name" value="LysM_dom_sf"/>
</dbReference>
<dbReference type="Pfam" id="PF02872">
    <property type="entry name" value="5_nucleotid_C"/>
    <property type="match status" value="1"/>
</dbReference>
<dbReference type="InterPro" id="IPR036907">
    <property type="entry name" value="5'-Nucleotdase_C_sf"/>
</dbReference>
<gene>
    <name evidence="3" type="ORF">SAMN02983006_01621</name>
</gene>
<sequence>MQKASAIFLVLFIFLMQPVMAADSKITNESQLKSSKTSDSINIENDQEIVNLKKEIEAQNKEDMSKIISSSLSELNGEKNDVRTGETNLGDLIADAIKKISGANLALINSKAIQASIPAGLISIGDVRKALPAKDQIIVKEISGSQLCAALEYSLSRYPEPAGSFPQVSGVRIIFTLAKSGQAEILKVLINGEKILADKSYLLATNDFIARGGDGFEMLAQAETVKEVGRLDQIFINYLAEQEIIRGEKQARVIELQNLENGYAYQVQKGDTLSNLATKFATTVKNIMELNQLQHKNLIYAGQNLLIPDLIKATK</sequence>
<protein>
    <submittedName>
        <fullName evidence="3">LysM domain-containing protein</fullName>
    </submittedName>
</protein>
<dbReference type="AlphaFoldDB" id="A0A1I4J8B8"/>
<dbReference type="InterPro" id="IPR008334">
    <property type="entry name" value="5'-Nucleotdase_C"/>
</dbReference>
<feature type="domain" description="LysM" evidence="2">
    <location>
        <begin position="263"/>
        <end position="307"/>
    </location>
</feature>
<dbReference type="CDD" id="cd00118">
    <property type="entry name" value="LysM"/>
    <property type="match status" value="1"/>
</dbReference>
<keyword evidence="1" id="KW-0732">Signal</keyword>
<dbReference type="RefSeq" id="WP_177181396.1">
    <property type="nucleotide sequence ID" value="NZ_FOTI01000021.1"/>
</dbReference>
<keyword evidence="4" id="KW-1185">Reference proteome</keyword>
<dbReference type="PANTHER" id="PTHR11575">
    <property type="entry name" value="5'-NUCLEOTIDASE-RELATED"/>
    <property type="match status" value="1"/>
</dbReference>
<dbReference type="SUPFAM" id="SSF55816">
    <property type="entry name" value="5'-nucleotidase (syn. UDP-sugar hydrolase), C-terminal domain"/>
    <property type="match status" value="1"/>
</dbReference>
<evidence type="ECO:0000313" key="4">
    <source>
        <dbReference type="Proteomes" id="UP000199006"/>
    </source>
</evidence>
<evidence type="ECO:0000313" key="3">
    <source>
        <dbReference type="EMBL" id="SFL62467.1"/>
    </source>
</evidence>
<dbReference type="EMBL" id="FOTI01000021">
    <property type="protein sequence ID" value="SFL62467.1"/>
    <property type="molecule type" value="Genomic_DNA"/>
</dbReference>
<dbReference type="PROSITE" id="PS51782">
    <property type="entry name" value="LYSM"/>
    <property type="match status" value="1"/>
</dbReference>
<dbReference type="STRING" id="29563.SAMN02983006_01621"/>
<reference evidence="3 4" key="1">
    <citation type="submission" date="2016-10" db="EMBL/GenBank/DDBJ databases">
        <authorList>
            <person name="de Groot N.N."/>
        </authorList>
    </citation>
    <scope>NUCLEOTIDE SEQUENCE [LARGE SCALE GENOMIC DNA]</scope>
    <source>
        <strain evidence="3 4">ATCC 51327</strain>
    </source>
</reference>
<dbReference type="InterPro" id="IPR006179">
    <property type="entry name" value="5_nucleotidase/apyrase"/>
</dbReference>
<evidence type="ECO:0000256" key="1">
    <source>
        <dbReference type="SAM" id="SignalP"/>
    </source>
</evidence>
<dbReference type="SUPFAM" id="SSF54106">
    <property type="entry name" value="LysM domain"/>
    <property type="match status" value="1"/>
</dbReference>
<dbReference type="Gene3D" id="3.90.780.10">
    <property type="entry name" value="5'-Nucleotidase, C-terminal domain"/>
    <property type="match status" value="1"/>
</dbReference>
<proteinExistence type="predicted"/>
<dbReference type="InterPro" id="IPR018392">
    <property type="entry name" value="LysM"/>
</dbReference>
<dbReference type="GO" id="GO:0016787">
    <property type="term" value="F:hydrolase activity"/>
    <property type="evidence" value="ECO:0007669"/>
    <property type="project" value="InterPro"/>
</dbReference>
<dbReference type="Gene3D" id="3.10.350.10">
    <property type="entry name" value="LysM domain"/>
    <property type="match status" value="1"/>
</dbReference>
<organism evidence="3 4">
    <name type="scientific">Halanaerobium salsuginis</name>
    <dbReference type="NCBI Taxonomy" id="29563"/>
    <lineage>
        <taxon>Bacteria</taxon>
        <taxon>Bacillati</taxon>
        <taxon>Bacillota</taxon>
        <taxon>Clostridia</taxon>
        <taxon>Halanaerobiales</taxon>
        <taxon>Halanaerobiaceae</taxon>
        <taxon>Halanaerobium</taxon>
    </lineage>
</organism>
<accession>A0A1I4J8B8</accession>
<feature type="chain" id="PRO_5011767902" evidence="1">
    <location>
        <begin position="22"/>
        <end position="315"/>
    </location>
</feature>